<gene>
    <name evidence="1" type="ORF">F5144DRAFT_552490</name>
</gene>
<evidence type="ECO:0000313" key="1">
    <source>
        <dbReference type="EMBL" id="KAH6649260.1"/>
    </source>
</evidence>
<sequence>MLSCIPARIAFFIIPFRLVRAVVGWGWRRNVPWNRESHQGSAKPSIGLRRTRGCLRMRGGGSGDVRQRLGATIQKQHQGYEFGPVGVFKTSAEILRGSGGEAAASRGQSQGSPHYRNRRWIHMPAAAWGANLGIFTVCIHIGQPTNFPHQRLHLRVESLASSCIAIR</sequence>
<evidence type="ECO:0000313" key="2">
    <source>
        <dbReference type="Proteomes" id="UP000724584"/>
    </source>
</evidence>
<name>A0ACB7PK66_9PEZI</name>
<dbReference type="Proteomes" id="UP000724584">
    <property type="component" value="Unassembled WGS sequence"/>
</dbReference>
<reference evidence="1 2" key="1">
    <citation type="journal article" date="2021" name="Nat. Commun.">
        <title>Genetic determinants of endophytism in the Arabidopsis root mycobiome.</title>
        <authorList>
            <person name="Mesny F."/>
            <person name="Miyauchi S."/>
            <person name="Thiergart T."/>
            <person name="Pickel B."/>
            <person name="Atanasova L."/>
            <person name="Karlsson M."/>
            <person name="Huettel B."/>
            <person name="Barry K.W."/>
            <person name="Haridas S."/>
            <person name="Chen C."/>
            <person name="Bauer D."/>
            <person name="Andreopoulos W."/>
            <person name="Pangilinan J."/>
            <person name="LaButti K."/>
            <person name="Riley R."/>
            <person name="Lipzen A."/>
            <person name="Clum A."/>
            <person name="Drula E."/>
            <person name="Henrissat B."/>
            <person name="Kohler A."/>
            <person name="Grigoriev I.V."/>
            <person name="Martin F.M."/>
            <person name="Hacquard S."/>
        </authorList>
    </citation>
    <scope>NUCLEOTIDE SEQUENCE [LARGE SCALE GENOMIC DNA]</scope>
    <source>
        <strain evidence="1 2">MPI-SDFR-AT-0079</strain>
    </source>
</reference>
<accession>A0ACB7PK66</accession>
<organism evidence="1 2">
    <name type="scientific">Chaetomium tenue</name>
    <dbReference type="NCBI Taxonomy" id="1854479"/>
    <lineage>
        <taxon>Eukaryota</taxon>
        <taxon>Fungi</taxon>
        <taxon>Dikarya</taxon>
        <taxon>Ascomycota</taxon>
        <taxon>Pezizomycotina</taxon>
        <taxon>Sordariomycetes</taxon>
        <taxon>Sordariomycetidae</taxon>
        <taxon>Sordariales</taxon>
        <taxon>Chaetomiaceae</taxon>
        <taxon>Chaetomium</taxon>
    </lineage>
</organism>
<proteinExistence type="predicted"/>
<comment type="caution">
    <text evidence="1">The sequence shown here is derived from an EMBL/GenBank/DDBJ whole genome shotgun (WGS) entry which is preliminary data.</text>
</comment>
<keyword evidence="2" id="KW-1185">Reference proteome</keyword>
<protein>
    <submittedName>
        <fullName evidence="1">Uncharacterized protein</fullName>
    </submittedName>
</protein>
<dbReference type="EMBL" id="JAGIZQ010000001">
    <property type="protein sequence ID" value="KAH6649260.1"/>
    <property type="molecule type" value="Genomic_DNA"/>
</dbReference>